<feature type="non-terminal residue" evidence="2">
    <location>
        <position position="1"/>
    </location>
</feature>
<proteinExistence type="predicted"/>
<sequence length="105" mass="10890">VIVGLPLQELNKRVELPQALQVVLIGYRAVVRVLVAAHTLVAVTPESPAALAQDAVPARLSRSLEAHRPAAVVQAGAEVAAPGIRLASHGVARTASPEVPRLTVC</sequence>
<dbReference type="AlphaFoldDB" id="A0A1B6D1M5"/>
<dbReference type="EMBL" id="GEDC01028965">
    <property type="protein sequence ID" value="JAS08333.1"/>
    <property type="molecule type" value="Transcribed_RNA"/>
</dbReference>
<dbReference type="EMBL" id="GEDC01017823">
    <property type="protein sequence ID" value="JAS19475.1"/>
    <property type="molecule type" value="Transcribed_RNA"/>
</dbReference>
<evidence type="ECO:0000313" key="2">
    <source>
        <dbReference type="EMBL" id="JAS19475.1"/>
    </source>
</evidence>
<protein>
    <submittedName>
        <fullName evidence="2">Uncharacterized protein</fullName>
    </submittedName>
</protein>
<accession>A0A1B6D1M5</accession>
<gene>
    <name evidence="2" type="ORF">g.3427</name>
    <name evidence="1" type="ORF">g.3429</name>
</gene>
<evidence type="ECO:0000313" key="1">
    <source>
        <dbReference type="EMBL" id="JAS08333.1"/>
    </source>
</evidence>
<name>A0A1B6D1M5_9HEMI</name>
<reference evidence="2" key="1">
    <citation type="submission" date="2015-12" db="EMBL/GenBank/DDBJ databases">
        <title>De novo transcriptome assembly of four potential Pierce s Disease insect vectors from Arizona vineyards.</title>
        <authorList>
            <person name="Tassone E.E."/>
        </authorList>
    </citation>
    <scope>NUCLEOTIDE SEQUENCE</scope>
</reference>
<organism evidence="2">
    <name type="scientific">Clastoptera arizonana</name>
    <name type="common">Arizona spittle bug</name>
    <dbReference type="NCBI Taxonomy" id="38151"/>
    <lineage>
        <taxon>Eukaryota</taxon>
        <taxon>Metazoa</taxon>
        <taxon>Ecdysozoa</taxon>
        <taxon>Arthropoda</taxon>
        <taxon>Hexapoda</taxon>
        <taxon>Insecta</taxon>
        <taxon>Pterygota</taxon>
        <taxon>Neoptera</taxon>
        <taxon>Paraneoptera</taxon>
        <taxon>Hemiptera</taxon>
        <taxon>Auchenorrhyncha</taxon>
        <taxon>Cercopoidea</taxon>
        <taxon>Clastopteridae</taxon>
        <taxon>Clastoptera</taxon>
    </lineage>
</organism>